<comment type="caution">
    <text evidence="12">The sequence shown here is derived from an EMBL/GenBank/DDBJ whole genome shotgun (WGS) entry which is preliminary data.</text>
</comment>
<feature type="transmembrane region" description="Helical" evidence="10">
    <location>
        <begin position="30"/>
        <end position="48"/>
    </location>
</feature>
<dbReference type="InterPro" id="IPR027417">
    <property type="entry name" value="P-loop_NTPase"/>
</dbReference>
<dbReference type="PANTHER" id="PTHR32309:SF13">
    <property type="entry name" value="FERRIC ENTEROBACTIN TRANSPORT PROTEIN FEPE"/>
    <property type="match status" value="1"/>
</dbReference>
<dbReference type="eggNOG" id="COG3206">
    <property type="taxonomic scope" value="Bacteria"/>
</dbReference>
<dbReference type="STRING" id="59925.EU91_1409"/>
<comment type="catalytic activity">
    <reaction evidence="8">
        <text>L-tyrosyl-[protein] + ATP = O-phospho-L-tyrosyl-[protein] + ADP + H(+)</text>
        <dbReference type="Rhea" id="RHEA:10596"/>
        <dbReference type="Rhea" id="RHEA-COMP:10136"/>
        <dbReference type="Rhea" id="RHEA-COMP:20101"/>
        <dbReference type="ChEBI" id="CHEBI:15378"/>
        <dbReference type="ChEBI" id="CHEBI:30616"/>
        <dbReference type="ChEBI" id="CHEBI:46858"/>
        <dbReference type="ChEBI" id="CHEBI:61978"/>
        <dbReference type="ChEBI" id="CHEBI:456216"/>
        <dbReference type="EC" id="2.7.10.2"/>
    </reaction>
</comment>
<dbReference type="RefSeq" id="WP_032524842.1">
    <property type="nucleotide sequence ID" value="NZ_CP138934.1"/>
</dbReference>
<accession>A0A0A1ZAZ8</accession>
<dbReference type="GO" id="GO:0004715">
    <property type="term" value="F:non-membrane spanning protein tyrosine kinase activity"/>
    <property type="evidence" value="ECO:0007669"/>
    <property type="project" value="UniProtKB-EC"/>
</dbReference>
<dbReference type="eggNOG" id="COG0489">
    <property type="taxonomic scope" value="Bacteria"/>
</dbReference>
<dbReference type="Proteomes" id="UP000030598">
    <property type="component" value="Unassembled WGS sequence"/>
</dbReference>
<evidence type="ECO:0000256" key="2">
    <source>
        <dbReference type="ARBA" id="ARBA00011903"/>
    </source>
</evidence>
<evidence type="ECO:0000256" key="7">
    <source>
        <dbReference type="ARBA" id="ARBA00023137"/>
    </source>
</evidence>
<evidence type="ECO:0000313" key="13">
    <source>
        <dbReference type="Proteomes" id="UP000030598"/>
    </source>
</evidence>
<evidence type="ECO:0000256" key="6">
    <source>
        <dbReference type="ARBA" id="ARBA00022840"/>
    </source>
</evidence>
<keyword evidence="3 12" id="KW-0808">Transferase</keyword>
<dbReference type="GO" id="GO:0005524">
    <property type="term" value="F:ATP binding"/>
    <property type="evidence" value="ECO:0007669"/>
    <property type="project" value="UniProtKB-KW"/>
</dbReference>
<evidence type="ECO:0000256" key="8">
    <source>
        <dbReference type="ARBA" id="ARBA00051245"/>
    </source>
</evidence>
<protein>
    <recommendedName>
        <fullName evidence="2">non-specific protein-tyrosine kinase</fullName>
        <ecNumber evidence="2">2.7.10.2</ecNumber>
    </recommendedName>
</protein>
<evidence type="ECO:0000256" key="9">
    <source>
        <dbReference type="SAM" id="Coils"/>
    </source>
</evidence>
<dbReference type="InterPro" id="IPR005702">
    <property type="entry name" value="Wzc-like_C"/>
</dbReference>
<dbReference type="PANTHER" id="PTHR32309">
    <property type="entry name" value="TYROSINE-PROTEIN KINASE"/>
    <property type="match status" value="1"/>
</dbReference>
<keyword evidence="10" id="KW-0472">Membrane</keyword>
<dbReference type="OrthoDB" id="539704at2"/>
<dbReference type="Pfam" id="PF13614">
    <property type="entry name" value="AAA_31"/>
    <property type="match status" value="1"/>
</dbReference>
<dbReference type="CDD" id="cd05387">
    <property type="entry name" value="BY-kinase"/>
    <property type="match status" value="1"/>
</dbReference>
<organism evidence="12 13">
    <name type="scientific">Prochlorococcus marinus str. GP2</name>
    <dbReference type="NCBI Taxonomy" id="59925"/>
    <lineage>
        <taxon>Bacteria</taxon>
        <taxon>Bacillati</taxon>
        <taxon>Cyanobacteriota</taxon>
        <taxon>Cyanophyceae</taxon>
        <taxon>Synechococcales</taxon>
        <taxon>Prochlorococcaceae</taxon>
        <taxon>Prochlorococcus</taxon>
    </lineage>
</organism>
<feature type="coiled-coil region" evidence="9">
    <location>
        <begin position="327"/>
        <end position="378"/>
    </location>
</feature>
<dbReference type="EC" id="2.7.10.2" evidence="2"/>
<feature type="domain" description="AAA" evidence="11">
    <location>
        <begin position="529"/>
        <end position="662"/>
    </location>
</feature>
<reference evidence="13" key="1">
    <citation type="journal article" date="2014" name="Sci. Data">
        <title>Genomes of diverse isolates of the marine cyanobacterium Prochlorococcus.</title>
        <authorList>
            <person name="Biller S."/>
            <person name="Berube P."/>
            <person name="Thompson J."/>
            <person name="Kelly L."/>
            <person name="Roggensack S."/>
            <person name="Awad L."/>
            <person name="Roache-Johnson K."/>
            <person name="Ding H."/>
            <person name="Giovannoni S.J."/>
            <person name="Moore L.R."/>
            <person name="Chisholm S.W."/>
        </authorList>
    </citation>
    <scope>NUCLEOTIDE SEQUENCE [LARGE SCALE GENOMIC DNA]</scope>
    <source>
        <strain evidence="13">GP2</strain>
    </source>
</reference>
<evidence type="ECO:0000313" key="12">
    <source>
        <dbReference type="EMBL" id="KGF85309.1"/>
    </source>
</evidence>
<evidence type="ECO:0000259" key="11">
    <source>
        <dbReference type="Pfam" id="PF13614"/>
    </source>
</evidence>
<sequence length="758" mass="87973">MDKIEFNDNEDGFGFNFVEIIRILDRQKKIFYLLAIITLSSGLIYSLFERVNNPIYKGYFSMLVEDPFKKNEGNNRGNNFIEDIASYNTKNDIPTIIEVLKSKPLLISASRANKLSYKDLINSLVITKGGNIKNIREEAKGILEISYFGKDKSLILSVLNNLSKDYISYSLKQKKDRIKEGLEFLNSQNPDLQKNINEIQRKLKNLRTNSSPANPQKQADLFNELILELDNDKKNLEIQLESYLNFKEKIKNEKNYDVSFKDSILIPESKFSSDESGLASYFSGQAILIELDALKKKLASSRTIFKPDSQKIISLEKRINAVSKIAKQSQLNAVNDIKIKIDELNKKQKKVLTQNKKLPDFINEFNKLNQDLELAEENYISFTKTKEKFRLGIAQNNFPWQIINPPSVEEKPVKPDLNKRFIQLLFLSFFVGAIAAIFKDRIENFYHSPNEIKEKLNLNVYGSIPYLENIENEDFYSSINKISSDSIANMNKRDLLKISKINKSFYFHRESYRYLVNNLELIKERKNFKIINITSTIQGEGKTQTSIDLAKTLNSLNKRVMLIDGDLRKPKIHLRLGLKNKIGLSKINELDESSFSSIIQKIEDYENLDIITSGQKFEDPYKIFNSHNFEKFLKWLETLEEYDYIIFDSPLALFLADTNLLSNKVDFTLLVISLFKVERNLINAAINNIRLSNGNILGVISINSKENKSFGFSYEYGSYRYGYEYLNENKIYKNKLESSKISIFAFLYKKFKKWFNKN</sequence>
<evidence type="ECO:0000256" key="1">
    <source>
        <dbReference type="ARBA" id="ARBA00007316"/>
    </source>
</evidence>
<keyword evidence="6" id="KW-0067">ATP-binding</keyword>
<evidence type="ECO:0000256" key="3">
    <source>
        <dbReference type="ARBA" id="ARBA00022679"/>
    </source>
</evidence>
<dbReference type="NCBIfam" id="TIGR01007">
    <property type="entry name" value="eps_fam"/>
    <property type="match status" value="1"/>
</dbReference>
<feature type="coiled-coil region" evidence="9">
    <location>
        <begin position="182"/>
        <end position="253"/>
    </location>
</feature>
<evidence type="ECO:0000256" key="10">
    <source>
        <dbReference type="SAM" id="Phobius"/>
    </source>
</evidence>
<gene>
    <name evidence="12" type="ORF">EU91_1409</name>
</gene>
<dbReference type="Gene3D" id="3.40.50.300">
    <property type="entry name" value="P-loop containing nucleotide triphosphate hydrolases"/>
    <property type="match status" value="1"/>
</dbReference>
<proteinExistence type="inferred from homology"/>
<dbReference type="InterPro" id="IPR050445">
    <property type="entry name" value="Bact_polysacc_biosynth/exp"/>
</dbReference>
<dbReference type="InterPro" id="IPR025669">
    <property type="entry name" value="AAA_dom"/>
</dbReference>
<dbReference type="GO" id="GO:0005886">
    <property type="term" value="C:plasma membrane"/>
    <property type="evidence" value="ECO:0007669"/>
    <property type="project" value="TreeGrafter"/>
</dbReference>
<keyword evidence="10" id="KW-0812">Transmembrane</keyword>
<keyword evidence="5 12" id="KW-0418">Kinase</keyword>
<comment type="similarity">
    <text evidence="1">Belongs to the CpsD/CapB family.</text>
</comment>
<dbReference type="EMBL" id="JNAH01000008">
    <property type="protein sequence ID" value="KGF85309.1"/>
    <property type="molecule type" value="Genomic_DNA"/>
</dbReference>
<keyword evidence="7" id="KW-0829">Tyrosine-protein kinase</keyword>
<evidence type="ECO:0000256" key="4">
    <source>
        <dbReference type="ARBA" id="ARBA00022741"/>
    </source>
</evidence>
<name>A0A0A1ZAZ8_PROMR</name>
<evidence type="ECO:0000256" key="5">
    <source>
        <dbReference type="ARBA" id="ARBA00022777"/>
    </source>
</evidence>
<dbReference type="AlphaFoldDB" id="A0A0A1ZAZ8"/>
<keyword evidence="4" id="KW-0547">Nucleotide-binding</keyword>
<dbReference type="SUPFAM" id="SSF52540">
    <property type="entry name" value="P-loop containing nucleoside triphosphate hydrolases"/>
    <property type="match status" value="1"/>
</dbReference>
<keyword evidence="9" id="KW-0175">Coiled coil</keyword>
<keyword evidence="10" id="KW-1133">Transmembrane helix</keyword>